<dbReference type="EMBL" id="JABEZW010228174">
    <property type="protein sequence ID" value="MBA0788631.1"/>
    <property type="molecule type" value="Genomic_DNA"/>
</dbReference>
<accession>A0A7J9FU02</accession>
<dbReference type="PANTHER" id="PTHR48200:SF1">
    <property type="entry name" value="AMINOTRANSFERASE-LIKE PLANT MOBILE DOMAIN-CONTAINING PROTEIN"/>
    <property type="match status" value="1"/>
</dbReference>
<dbReference type="PANTHER" id="PTHR48200">
    <property type="entry name" value="PROTEIN, PUTATIVE-RELATED"/>
    <property type="match status" value="1"/>
</dbReference>
<evidence type="ECO:0000313" key="1">
    <source>
        <dbReference type="EMBL" id="MBA0788631.1"/>
    </source>
</evidence>
<dbReference type="AlphaFoldDB" id="A0A7J9FU02"/>
<organism evidence="1 2">
    <name type="scientific">Gossypium trilobum</name>
    <dbReference type="NCBI Taxonomy" id="34281"/>
    <lineage>
        <taxon>Eukaryota</taxon>
        <taxon>Viridiplantae</taxon>
        <taxon>Streptophyta</taxon>
        <taxon>Embryophyta</taxon>
        <taxon>Tracheophyta</taxon>
        <taxon>Spermatophyta</taxon>
        <taxon>Magnoliopsida</taxon>
        <taxon>eudicotyledons</taxon>
        <taxon>Gunneridae</taxon>
        <taxon>Pentapetalae</taxon>
        <taxon>rosids</taxon>
        <taxon>malvids</taxon>
        <taxon>Malvales</taxon>
        <taxon>Malvaceae</taxon>
        <taxon>Malvoideae</taxon>
        <taxon>Gossypium</taxon>
    </lineage>
</organism>
<dbReference type="Proteomes" id="UP000593568">
    <property type="component" value="Unassembled WGS sequence"/>
</dbReference>
<comment type="caution">
    <text evidence="1">The sequence shown here is derived from an EMBL/GenBank/DDBJ whole genome shotgun (WGS) entry which is preliminary data.</text>
</comment>
<name>A0A7J9FU02_9ROSI</name>
<evidence type="ECO:0000313" key="2">
    <source>
        <dbReference type="Proteomes" id="UP000593568"/>
    </source>
</evidence>
<keyword evidence="2" id="KW-1185">Reference proteome</keyword>
<protein>
    <submittedName>
        <fullName evidence="1">Uncharacterized protein</fullName>
    </submittedName>
</protein>
<reference evidence="1 2" key="1">
    <citation type="journal article" date="2019" name="Genome Biol. Evol.">
        <title>Insights into the evolution of the New World diploid cottons (Gossypium, subgenus Houzingenia) based on genome sequencing.</title>
        <authorList>
            <person name="Grover C.E."/>
            <person name="Arick M.A. 2nd"/>
            <person name="Thrash A."/>
            <person name="Conover J.L."/>
            <person name="Sanders W.S."/>
            <person name="Peterson D.G."/>
            <person name="Frelichowski J.E."/>
            <person name="Scheffler J.A."/>
            <person name="Scheffler B.E."/>
            <person name="Wendel J.F."/>
        </authorList>
    </citation>
    <scope>NUCLEOTIDE SEQUENCE [LARGE SCALE GENOMIC DNA]</scope>
    <source>
        <strain evidence="1">8</strain>
        <tissue evidence="1">Leaf</tissue>
    </source>
</reference>
<proteinExistence type="predicted"/>
<sequence length="86" mass="9816">MSEHWIIARIKQKGDCKCIHWRNLRDLILAHPDTKKSADIFALSVYNLVDFPKALGYVDEAVLICSIDSIKGSHLSQQSWPKLSDH</sequence>
<gene>
    <name evidence="1" type="ORF">Gotri_000079</name>
</gene>